<accession>A0A0C5JQN2</accession>
<evidence type="ECO:0000313" key="4">
    <source>
        <dbReference type="Proteomes" id="UP000061603"/>
    </source>
</evidence>
<keyword evidence="2" id="KW-0449">Lipoprotein</keyword>
<keyword evidence="2" id="KW-0812">Transmembrane</keyword>
<evidence type="ECO:0000256" key="2">
    <source>
        <dbReference type="RuleBase" id="RU362097"/>
    </source>
</evidence>
<keyword evidence="2" id="KW-0564">Palmitate</keyword>
<dbReference type="STRING" id="1565605.PG1C_08615"/>
<dbReference type="InterPro" id="IPR010131">
    <property type="entry name" value="MdtP/NodT-like"/>
</dbReference>
<dbReference type="HOGENOM" id="CLU_012817_13_1_4"/>
<protein>
    <submittedName>
        <fullName evidence="3">RND transporter</fullName>
    </submittedName>
</protein>
<comment type="subcellular location">
    <subcellularLocation>
        <location evidence="2">Cell membrane</location>
        <topology evidence="2">Lipid-anchor</topology>
    </subcellularLocation>
</comment>
<dbReference type="PROSITE" id="PS51257">
    <property type="entry name" value="PROKAR_LIPOPROTEIN"/>
    <property type="match status" value="1"/>
</dbReference>
<dbReference type="NCBIfam" id="TIGR01845">
    <property type="entry name" value="outer_NodT"/>
    <property type="match status" value="1"/>
</dbReference>
<dbReference type="Pfam" id="PF02321">
    <property type="entry name" value="OEP"/>
    <property type="match status" value="2"/>
</dbReference>
<name>A0A0C5JQN2_9PROT</name>
<keyword evidence="2" id="KW-1134">Transmembrane beta strand</keyword>
<dbReference type="PANTHER" id="PTHR30203:SF33">
    <property type="entry name" value="BLR4455 PROTEIN"/>
    <property type="match status" value="1"/>
</dbReference>
<dbReference type="PATRIC" id="fig|1565605.3.peg.1822"/>
<gene>
    <name evidence="3" type="ORF">PG1C_08615</name>
</gene>
<evidence type="ECO:0000256" key="1">
    <source>
        <dbReference type="ARBA" id="ARBA00007613"/>
    </source>
</evidence>
<feature type="signal peptide" evidence="2">
    <location>
        <begin position="1"/>
        <end position="20"/>
    </location>
</feature>
<dbReference type="Proteomes" id="UP000061603">
    <property type="component" value="Chromosome"/>
</dbReference>
<dbReference type="EMBL" id="CP010554">
    <property type="protein sequence ID" value="AJP49546.1"/>
    <property type="molecule type" value="Genomic_DNA"/>
</dbReference>
<organism evidence="3 4">
    <name type="scientific">Rugosibacter aromaticivorans</name>
    <dbReference type="NCBI Taxonomy" id="1565605"/>
    <lineage>
        <taxon>Bacteria</taxon>
        <taxon>Pseudomonadati</taxon>
        <taxon>Pseudomonadota</taxon>
        <taxon>Betaproteobacteria</taxon>
        <taxon>Nitrosomonadales</taxon>
        <taxon>Sterolibacteriaceae</taxon>
        <taxon>Rugosibacter</taxon>
    </lineage>
</organism>
<keyword evidence="2" id="KW-0472">Membrane</keyword>
<dbReference type="GO" id="GO:0005886">
    <property type="term" value="C:plasma membrane"/>
    <property type="evidence" value="ECO:0007669"/>
    <property type="project" value="UniProtKB-SubCell"/>
</dbReference>
<sequence>MQLRVFPLLLSLFLGGCSFAPPLSVPEISPAVGEFKEEKLWVPAQPADSLPRDAWWALYGDAELDALQKRLIANSADLAAALARYQQAVAYNAQIRSALFPTVDGVADARRNRQSEKKPLRVLGPNSPDLYNDYSLGVEVNYELDLWGRVRNQIASATASEKAAQADLESARLSLQAQLADYYFTLRGLDQENSLLNDTVTAYAKALEMARARHDGGLASGLDVARAQTQYDAARSQASQTLAARAQIEHAIAALVGEPASTFAIEPQRAEIKLPNVPAGMPSTLLQRRPDIAAAQRRIEAANAQIGVARAAYFPSIMLGAVFGYQSSDSGDFIKAPNRFWSIGPSLVLSLFDAGRRQAEVSRTEAALDELGARYRSVALGAFQQVEDNLALLKHYHTALEAEQAAAASAQRSLDFATSRYRDGGSSYLEVVSAQTAALQAQRSALDINTRQLRASVQLIRALGGGWSAATSEPLASATSACAESACRASAPSSAP</sequence>
<dbReference type="SUPFAM" id="SSF56954">
    <property type="entry name" value="Outer membrane efflux proteins (OEP)"/>
    <property type="match status" value="1"/>
</dbReference>
<dbReference type="InterPro" id="IPR003423">
    <property type="entry name" value="OMP_efflux"/>
</dbReference>
<keyword evidence="4" id="KW-1185">Reference proteome</keyword>
<dbReference type="Gene3D" id="2.20.200.10">
    <property type="entry name" value="Outer membrane efflux proteins (OEP)"/>
    <property type="match status" value="1"/>
</dbReference>
<dbReference type="GO" id="GO:0015562">
    <property type="term" value="F:efflux transmembrane transporter activity"/>
    <property type="evidence" value="ECO:0007669"/>
    <property type="project" value="InterPro"/>
</dbReference>
<dbReference type="AlphaFoldDB" id="A0A0C5JQN2"/>
<feature type="chain" id="PRO_5039963404" evidence="2">
    <location>
        <begin position="21"/>
        <end position="496"/>
    </location>
</feature>
<dbReference type="Gene3D" id="1.20.1600.10">
    <property type="entry name" value="Outer membrane efflux proteins (OEP)"/>
    <property type="match status" value="1"/>
</dbReference>
<reference evidence="3 4" key="1">
    <citation type="journal article" date="2015" name="Genome Announc.">
        <title>Complete Genome Sequence of a Novel Bacterium within the Family Rhodocyclaceae That Degrades Polycyclic Aromatic Hydrocarbons.</title>
        <authorList>
            <person name="Singleton D.R."/>
            <person name="Dickey A.N."/>
            <person name="Scholl E.H."/>
            <person name="Wright F.A."/>
            <person name="Aitken M.D."/>
        </authorList>
    </citation>
    <scope>NUCLEOTIDE SEQUENCE [LARGE SCALE GENOMIC DNA]</scope>
    <source>
        <strain evidence="4">PG1-Ca6</strain>
    </source>
</reference>
<proteinExistence type="inferred from homology"/>
<dbReference type="KEGG" id="rbu:PG1C_08615"/>
<dbReference type="PANTHER" id="PTHR30203">
    <property type="entry name" value="OUTER MEMBRANE CATION EFFLUX PROTEIN"/>
    <property type="match status" value="1"/>
</dbReference>
<comment type="similarity">
    <text evidence="1 2">Belongs to the outer membrane factor (OMF) (TC 1.B.17) family.</text>
</comment>
<evidence type="ECO:0000313" key="3">
    <source>
        <dbReference type="EMBL" id="AJP49546.1"/>
    </source>
</evidence>
<keyword evidence="2" id="KW-0732">Signal</keyword>